<sequence>MNHRTTRRGIRLATTLAAASLAVTAAPQAVAAETTDAADGAMTLTSEQAADLSASVHVDVYGEDAPEEPAERDDAADAPPAAEDSAEEPVDPNTPVTFTKESTLEGVQGMGVTAAADGGGYFTLHSLGNVQRHDADGATTWTRTTDSLYTEWGVRSWRPWEKELYRPHLVLGYNAVSPFTASSDQGYDTGDLSGDGVEDVVFSTSVGSSPPGWSAKVGTYVTVLDGRTGKTLWSKFYNYAAHLKVVGDTLLVAESPSLNDRGTGGTATLTGMTFEAADGALTPTATWTHDTEAAGPTAWAAITDLGGGMIAAAWDLDKTDQAAGRGRTLVLDTADGAVRWQSDSDLYVRQLHLDAGRGRLVALEQADPTDGIRYQVASYALASGERTTRDTRVNAFPTAMTVGDLGAGSGDEYAVSESTLAPNLAINAATIRVLDGTDPAVTRWSHTTKRAADNASNGSSTWELSIVDGTLLASAQDDTDSNGAENLSGFQFGSLTAFSGNGKVRWRRAGTAASPLDHEVVRSGRSTLVRTVDVQQNIHTYGLGNGKESDLTPLRGDLAYAQDVDVDGDGRKDVVAGGTSRGVWAWSGTSLKGGEPRQLWEATVPGQVHRIETGDVDGDGNAEIVVAADTATAVLDAATGKVEATIDGGGEYVRSVTVADVAGDDAAEILVPTDALRAYRGDGTALWTYAAPASEGDVVFSDTVVADGRVHTQFGSVDGLQRDDATQQAVALDGTGTALWTVQPDAPEIADGGLMHGALLDRAVFSSPEIPYADGHAVVHTWLIMSHVPGFPNTAVTPHVVTEIRDGRTGELLKQYVGGSPWSHDNYFTADGVLYQLSFGTLHGFAADGVETYSSVVAPLRSVAMGTGPGGRALLLGGVDGGVGAWDPSVLTTGWSFQYGVGSGSQPGGRNYLATDLDGDGVDEMVSLNYDDFGVNRTAGLIGGGVFGQDNAIHRMATYSLS</sequence>
<keyword evidence="3 7" id="KW-0732">Signal</keyword>
<proteinExistence type="predicted"/>
<dbReference type="Proteomes" id="UP000577707">
    <property type="component" value="Unassembled WGS sequence"/>
</dbReference>
<evidence type="ECO:0000256" key="6">
    <source>
        <dbReference type="SAM" id="MobiDB-lite"/>
    </source>
</evidence>
<gene>
    <name evidence="8" type="ORF">FHS12_000921</name>
</gene>
<dbReference type="InterPro" id="IPR028994">
    <property type="entry name" value="Integrin_alpha_N"/>
</dbReference>
<dbReference type="InterPro" id="IPR045232">
    <property type="entry name" value="FAM234"/>
</dbReference>
<dbReference type="PANTHER" id="PTHR21419">
    <property type="match status" value="1"/>
</dbReference>
<dbReference type="PANTHER" id="PTHR21419:SF23">
    <property type="entry name" value="PROTEIN DEFECTIVE IN EXINE FORMATION 1"/>
    <property type="match status" value="1"/>
</dbReference>
<evidence type="ECO:0008006" key="10">
    <source>
        <dbReference type="Google" id="ProtNLM"/>
    </source>
</evidence>
<dbReference type="InterPro" id="IPR006311">
    <property type="entry name" value="TAT_signal"/>
</dbReference>
<organism evidence="8 9">
    <name type="scientific">Nocardioides albus</name>
    <dbReference type="NCBI Taxonomy" id="1841"/>
    <lineage>
        <taxon>Bacteria</taxon>
        <taxon>Bacillati</taxon>
        <taxon>Actinomycetota</taxon>
        <taxon>Actinomycetes</taxon>
        <taxon>Propionibacteriales</taxon>
        <taxon>Nocardioidaceae</taxon>
        <taxon>Nocardioides</taxon>
    </lineage>
</organism>
<feature type="chain" id="PRO_5030865622" description="VCBS repeat-containing protein" evidence="7">
    <location>
        <begin position="32"/>
        <end position="962"/>
    </location>
</feature>
<accession>A0A7W5A1L1</accession>
<evidence type="ECO:0000256" key="1">
    <source>
        <dbReference type="ARBA" id="ARBA00004167"/>
    </source>
</evidence>
<evidence type="ECO:0000256" key="2">
    <source>
        <dbReference type="ARBA" id="ARBA00022692"/>
    </source>
</evidence>
<evidence type="ECO:0000313" key="8">
    <source>
        <dbReference type="EMBL" id="MBB3087988.1"/>
    </source>
</evidence>
<dbReference type="RefSeq" id="WP_183542696.1">
    <property type="nucleotide sequence ID" value="NZ_BMQT01000004.1"/>
</dbReference>
<dbReference type="SUPFAM" id="SSF69318">
    <property type="entry name" value="Integrin alpha N-terminal domain"/>
    <property type="match status" value="1"/>
</dbReference>
<evidence type="ECO:0000256" key="4">
    <source>
        <dbReference type="ARBA" id="ARBA00022989"/>
    </source>
</evidence>
<feature type="signal peptide" evidence="7">
    <location>
        <begin position="1"/>
        <end position="31"/>
    </location>
</feature>
<feature type="compositionally biased region" description="Acidic residues" evidence="6">
    <location>
        <begin position="64"/>
        <end position="76"/>
    </location>
</feature>
<comment type="caution">
    <text evidence="8">The sequence shown here is derived from an EMBL/GenBank/DDBJ whole genome shotgun (WGS) entry which is preliminary data.</text>
</comment>
<evidence type="ECO:0000256" key="5">
    <source>
        <dbReference type="ARBA" id="ARBA00023136"/>
    </source>
</evidence>
<dbReference type="InterPro" id="IPR018391">
    <property type="entry name" value="PQQ_b-propeller_rpt"/>
</dbReference>
<keyword evidence="5" id="KW-0472">Membrane</keyword>
<protein>
    <recommendedName>
        <fullName evidence="10">VCBS repeat-containing protein</fullName>
    </recommendedName>
</protein>
<evidence type="ECO:0000313" key="9">
    <source>
        <dbReference type="Proteomes" id="UP000577707"/>
    </source>
</evidence>
<dbReference type="Pfam" id="PF13517">
    <property type="entry name" value="FG-GAP_3"/>
    <property type="match status" value="1"/>
</dbReference>
<evidence type="ECO:0000256" key="7">
    <source>
        <dbReference type="SAM" id="SignalP"/>
    </source>
</evidence>
<evidence type="ECO:0000256" key="3">
    <source>
        <dbReference type="ARBA" id="ARBA00022729"/>
    </source>
</evidence>
<reference evidence="8 9" key="1">
    <citation type="submission" date="2020-08" db="EMBL/GenBank/DDBJ databases">
        <title>Genomic Encyclopedia of Type Strains, Phase III (KMG-III): the genomes of soil and plant-associated and newly described type strains.</title>
        <authorList>
            <person name="Whitman W."/>
        </authorList>
    </citation>
    <scope>NUCLEOTIDE SEQUENCE [LARGE SCALE GENOMIC DNA]</scope>
    <source>
        <strain evidence="8 9">CECT 3302</strain>
    </source>
</reference>
<keyword evidence="4" id="KW-1133">Transmembrane helix</keyword>
<dbReference type="AlphaFoldDB" id="A0A7W5A1L1"/>
<dbReference type="SMART" id="SM00564">
    <property type="entry name" value="PQQ"/>
    <property type="match status" value="3"/>
</dbReference>
<dbReference type="SUPFAM" id="SSF50969">
    <property type="entry name" value="YVTN repeat-like/Quinoprotein amine dehydrogenase"/>
    <property type="match status" value="1"/>
</dbReference>
<dbReference type="EMBL" id="JACHXG010000002">
    <property type="protein sequence ID" value="MBB3087988.1"/>
    <property type="molecule type" value="Genomic_DNA"/>
</dbReference>
<dbReference type="InterPro" id="IPR013517">
    <property type="entry name" value="FG-GAP"/>
</dbReference>
<comment type="subcellular location">
    <subcellularLocation>
        <location evidence="1">Membrane</location>
        <topology evidence="1">Single-pass membrane protein</topology>
    </subcellularLocation>
</comment>
<dbReference type="InterPro" id="IPR011044">
    <property type="entry name" value="Quino_amine_DH_bsu"/>
</dbReference>
<keyword evidence="9" id="KW-1185">Reference proteome</keyword>
<dbReference type="GO" id="GO:0016020">
    <property type="term" value="C:membrane"/>
    <property type="evidence" value="ECO:0007669"/>
    <property type="project" value="UniProtKB-SubCell"/>
</dbReference>
<name>A0A7W5A1L1_9ACTN</name>
<feature type="region of interest" description="Disordered" evidence="6">
    <location>
        <begin position="64"/>
        <end position="98"/>
    </location>
</feature>
<keyword evidence="2" id="KW-0812">Transmembrane</keyword>
<dbReference type="PROSITE" id="PS51318">
    <property type="entry name" value="TAT"/>
    <property type="match status" value="1"/>
</dbReference>